<evidence type="ECO:0000313" key="2">
    <source>
        <dbReference type="Proteomes" id="UP001157133"/>
    </source>
</evidence>
<proteinExistence type="predicted"/>
<protein>
    <submittedName>
        <fullName evidence="1">Thioredoxin family protein</fullName>
    </submittedName>
</protein>
<name>A0ABQ6H679_9GAMM</name>
<sequence>MKYLLYSSVGCHLCEEALALCLQVIASSQITVVDILDDDDKEPEEPGSLYSQYGISIPVLKNQQSQQELFWPFDLHALQEFIQ</sequence>
<dbReference type="InterPro" id="IPR008554">
    <property type="entry name" value="Glutaredoxin-like"/>
</dbReference>
<keyword evidence="2" id="KW-1185">Reference proteome</keyword>
<dbReference type="EMBL" id="BSSU01000019">
    <property type="protein sequence ID" value="GLX83658.1"/>
    <property type="molecule type" value="Genomic_DNA"/>
</dbReference>
<dbReference type="InterPro" id="IPR036249">
    <property type="entry name" value="Thioredoxin-like_sf"/>
</dbReference>
<gene>
    <name evidence="1" type="ORF">theurythT_31110</name>
</gene>
<reference evidence="1 2" key="1">
    <citation type="submission" date="2023-03" db="EMBL/GenBank/DDBJ databases">
        <title>Draft genome sequence of Thalassotalea eurytherma JCM 18482T.</title>
        <authorList>
            <person name="Sawabe T."/>
        </authorList>
    </citation>
    <scope>NUCLEOTIDE SEQUENCE [LARGE SCALE GENOMIC DNA]</scope>
    <source>
        <strain evidence="1 2">JCM 18482</strain>
    </source>
</reference>
<dbReference type="Proteomes" id="UP001157133">
    <property type="component" value="Unassembled WGS sequence"/>
</dbReference>
<organism evidence="1 2">
    <name type="scientific">Thalassotalea eurytherma</name>
    <dbReference type="NCBI Taxonomy" id="1144278"/>
    <lineage>
        <taxon>Bacteria</taxon>
        <taxon>Pseudomonadati</taxon>
        <taxon>Pseudomonadota</taxon>
        <taxon>Gammaproteobacteria</taxon>
        <taxon>Alteromonadales</taxon>
        <taxon>Colwelliaceae</taxon>
        <taxon>Thalassotalea</taxon>
    </lineage>
</organism>
<comment type="caution">
    <text evidence="1">The sequence shown here is derived from an EMBL/GenBank/DDBJ whole genome shotgun (WGS) entry which is preliminary data.</text>
</comment>
<dbReference type="SUPFAM" id="SSF52833">
    <property type="entry name" value="Thioredoxin-like"/>
    <property type="match status" value="1"/>
</dbReference>
<dbReference type="Pfam" id="PF05768">
    <property type="entry name" value="Glrx-like"/>
    <property type="match status" value="1"/>
</dbReference>
<dbReference type="RefSeq" id="WP_284209136.1">
    <property type="nucleotide sequence ID" value="NZ_BSSU01000019.1"/>
</dbReference>
<evidence type="ECO:0000313" key="1">
    <source>
        <dbReference type="EMBL" id="GLX83658.1"/>
    </source>
</evidence>
<dbReference type="Gene3D" id="3.40.30.10">
    <property type="entry name" value="Glutaredoxin"/>
    <property type="match status" value="1"/>
</dbReference>
<accession>A0ABQ6H679</accession>